<dbReference type="InterPro" id="IPR058624">
    <property type="entry name" value="MdtA-like_HH"/>
</dbReference>
<evidence type="ECO:0000259" key="6">
    <source>
        <dbReference type="Pfam" id="PF25917"/>
    </source>
</evidence>
<feature type="domain" description="Multidrug resistance protein MdtA-like alpha-helical hairpin" evidence="5">
    <location>
        <begin position="123"/>
        <end position="207"/>
    </location>
</feature>
<dbReference type="EMBL" id="CP060394">
    <property type="protein sequence ID" value="QNI34211.1"/>
    <property type="molecule type" value="Genomic_DNA"/>
</dbReference>
<dbReference type="Pfam" id="PF25944">
    <property type="entry name" value="Beta-barrel_RND"/>
    <property type="match status" value="1"/>
</dbReference>
<keyword evidence="4" id="KW-0812">Transmembrane</keyword>
<feature type="domain" description="Multidrug resistance protein MdtA-like C-terminal permuted SH3" evidence="8">
    <location>
        <begin position="333"/>
        <end position="392"/>
    </location>
</feature>
<dbReference type="GO" id="GO:0046677">
    <property type="term" value="P:response to antibiotic"/>
    <property type="evidence" value="ECO:0007669"/>
    <property type="project" value="TreeGrafter"/>
</dbReference>
<dbReference type="InterPro" id="IPR058627">
    <property type="entry name" value="MdtA-like_C"/>
</dbReference>
<keyword evidence="10" id="KW-1185">Reference proteome</keyword>
<keyword evidence="3" id="KW-0175">Coiled coil</keyword>
<dbReference type="Proteomes" id="UP000515312">
    <property type="component" value="Chromosome"/>
</dbReference>
<dbReference type="Gene3D" id="1.10.287.470">
    <property type="entry name" value="Helix hairpin bin"/>
    <property type="match status" value="1"/>
</dbReference>
<dbReference type="FunFam" id="2.40.420.20:FF:000001">
    <property type="entry name" value="Efflux RND transporter periplasmic adaptor subunit"/>
    <property type="match status" value="1"/>
</dbReference>
<dbReference type="Gene3D" id="2.40.420.20">
    <property type="match status" value="1"/>
</dbReference>
<organism evidence="9 10">
    <name type="scientific">Alloacidobacterium dinghuense</name>
    <dbReference type="NCBI Taxonomy" id="2763107"/>
    <lineage>
        <taxon>Bacteria</taxon>
        <taxon>Pseudomonadati</taxon>
        <taxon>Acidobacteriota</taxon>
        <taxon>Terriglobia</taxon>
        <taxon>Terriglobales</taxon>
        <taxon>Acidobacteriaceae</taxon>
        <taxon>Alloacidobacterium</taxon>
    </lineage>
</organism>
<dbReference type="GO" id="GO:0030313">
    <property type="term" value="C:cell envelope"/>
    <property type="evidence" value="ECO:0007669"/>
    <property type="project" value="UniProtKB-SubCell"/>
</dbReference>
<dbReference type="NCBIfam" id="TIGR01730">
    <property type="entry name" value="RND_mfp"/>
    <property type="match status" value="1"/>
</dbReference>
<reference evidence="9 10" key="1">
    <citation type="submission" date="2020-08" db="EMBL/GenBank/DDBJ databases">
        <title>Edaphobacter telluris sp. nov. and Acidobacterium dinghuensis sp. nov., two acidobacteria isolated from forest soil.</title>
        <authorList>
            <person name="Fu J."/>
            <person name="Qiu L."/>
        </authorList>
    </citation>
    <scope>NUCLEOTIDE SEQUENCE [LARGE SCALE GENOMIC DNA]</scope>
    <source>
        <strain evidence="9">4Y35</strain>
    </source>
</reference>
<evidence type="ECO:0000256" key="3">
    <source>
        <dbReference type="SAM" id="Coils"/>
    </source>
</evidence>
<name>A0A7G8BNU1_9BACT</name>
<dbReference type="Gene3D" id="2.40.30.170">
    <property type="match status" value="1"/>
</dbReference>
<gene>
    <name evidence="9" type="ORF">H7849_10110</name>
</gene>
<evidence type="ECO:0000259" key="5">
    <source>
        <dbReference type="Pfam" id="PF25876"/>
    </source>
</evidence>
<evidence type="ECO:0000256" key="4">
    <source>
        <dbReference type="SAM" id="Phobius"/>
    </source>
</evidence>
<feature type="coiled-coil region" evidence="3">
    <location>
        <begin position="110"/>
        <end position="137"/>
    </location>
</feature>
<dbReference type="RefSeq" id="WP_186746202.1">
    <property type="nucleotide sequence ID" value="NZ_CP060394.1"/>
</dbReference>
<dbReference type="GO" id="GO:0022857">
    <property type="term" value="F:transmembrane transporter activity"/>
    <property type="evidence" value="ECO:0007669"/>
    <property type="project" value="InterPro"/>
</dbReference>
<dbReference type="InterPro" id="IPR058626">
    <property type="entry name" value="MdtA-like_b-barrel"/>
</dbReference>
<evidence type="ECO:0000313" key="10">
    <source>
        <dbReference type="Proteomes" id="UP000515312"/>
    </source>
</evidence>
<feature type="domain" description="Multidrug resistance protein MdtA-like barrel-sandwich hybrid" evidence="6">
    <location>
        <begin position="71"/>
        <end position="231"/>
    </location>
</feature>
<proteinExistence type="inferred from homology"/>
<keyword evidence="4" id="KW-1133">Transmembrane helix</keyword>
<dbReference type="PANTHER" id="PTHR30158">
    <property type="entry name" value="ACRA/E-RELATED COMPONENT OF DRUG EFFLUX TRANSPORTER"/>
    <property type="match status" value="1"/>
</dbReference>
<evidence type="ECO:0000313" key="9">
    <source>
        <dbReference type="EMBL" id="QNI34211.1"/>
    </source>
</evidence>
<dbReference type="Pfam" id="PF25967">
    <property type="entry name" value="RND-MFP_C"/>
    <property type="match status" value="1"/>
</dbReference>
<protein>
    <submittedName>
        <fullName evidence="9">Efflux RND transporter periplasmic adaptor subunit</fullName>
    </submittedName>
</protein>
<accession>A0A7G8BNU1</accession>
<keyword evidence="4" id="KW-0472">Membrane</keyword>
<evidence type="ECO:0000259" key="8">
    <source>
        <dbReference type="Pfam" id="PF25967"/>
    </source>
</evidence>
<sequence length="410" mass="44265">MKFNSILQLKHVAWGSAGLVVVILILSVTHLAAKPRTQASPPPVVEVAPVEQKDVPVYGEWVGTLTGQVNADVKAQVTGYLLTRNYKEGSYARKGQLLFEIDPRPFQAALDQVKGQLAQAQAQLDQDQAQLATAEATQLRSQLDVDKYGPLSKADAVSKQDFDNANQTNLANKAQVQAAQAAIAAAKAQIQADQAAVETASINLGFTRIVAPIDGIVGIAQAQVGDLVSTSSGPLTTVSTLDPIRDYFSVSEQEYLALQKRFSDSNTDQWKLQLILADGTTYSHEGNFYFADRQVNQNTGAIQLAALFPNPGNVLRPGQYGKIRAVVRVQQHALLIPQAAVNEQQGSYLVSVVGSDNHVAIRPVQVGERTGTMWVIQDGLRPGEHVVVEGQQNLRPGMSVRTKPFKGNVE</sequence>
<dbReference type="Gene3D" id="2.40.50.100">
    <property type="match status" value="1"/>
</dbReference>
<dbReference type="InterPro" id="IPR058625">
    <property type="entry name" value="MdtA-like_BSH"/>
</dbReference>
<dbReference type="Pfam" id="PF25876">
    <property type="entry name" value="HH_MFP_RND"/>
    <property type="match status" value="1"/>
</dbReference>
<dbReference type="AlphaFoldDB" id="A0A7G8BNU1"/>
<comment type="similarity">
    <text evidence="2">Belongs to the membrane fusion protein (MFP) (TC 8.A.1) family.</text>
</comment>
<evidence type="ECO:0000256" key="1">
    <source>
        <dbReference type="ARBA" id="ARBA00004196"/>
    </source>
</evidence>
<comment type="subcellular location">
    <subcellularLocation>
        <location evidence="1">Cell envelope</location>
    </subcellularLocation>
</comment>
<dbReference type="KEGG" id="adin:H7849_10110"/>
<dbReference type="GO" id="GO:0005886">
    <property type="term" value="C:plasma membrane"/>
    <property type="evidence" value="ECO:0007669"/>
    <property type="project" value="TreeGrafter"/>
</dbReference>
<feature type="domain" description="Multidrug resistance protein MdtA-like beta-barrel" evidence="7">
    <location>
        <begin position="247"/>
        <end position="324"/>
    </location>
</feature>
<feature type="transmembrane region" description="Helical" evidence="4">
    <location>
        <begin position="12"/>
        <end position="33"/>
    </location>
</feature>
<dbReference type="InterPro" id="IPR006143">
    <property type="entry name" value="RND_pump_MFP"/>
</dbReference>
<evidence type="ECO:0000256" key="2">
    <source>
        <dbReference type="ARBA" id="ARBA00009477"/>
    </source>
</evidence>
<evidence type="ECO:0000259" key="7">
    <source>
        <dbReference type="Pfam" id="PF25944"/>
    </source>
</evidence>
<dbReference type="Pfam" id="PF25917">
    <property type="entry name" value="BSH_RND"/>
    <property type="match status" value="1"/>
</dbReference>
<dbReference type="SUPFAM" id="SSF111369">
    <property type="entry name" value="HlyD-like secretion proteins"/>
    <property type="match status" value="1"/>
</dbReference>